<keyword evidence="4" id="KW-1185">Reference proteome</keyword>
<dbReference type="InterPro" id="IPR049516">
    <property type="entry name" value="FAD-depend_C"/>
</dbReference>
<dbReference type="EMBL" id="NIDE01000001">
    <property type="protein sequence ID" value="OWK46739.1"/>
    <property type="molecule type" value="Genomic_DNA"/>
</dbReference>
<organism evidence="3 4">
    <name type="scientific">Fimbriiglobus ruber</name>
    <dbReference type="NCBI Taxonomy" id="1908690"/>
    <lineage>
        <taxon>Bacteria</taxon>
        <taxon>Pseudomonadati</taxon>
        <taxon>Planctomycetota</taxon>
        <taxon>Planctomycetia</taxon>
        <taxon>Gemmatales</taxon>
        <taxon>Gemmataceae</taxon>
        <taxon>Fimbriiglobus</taxon>
    </lineage>
</organism>
<dbReference type="InterPro" id="IPR036188">
    <property type="entry name" value="FAD/NAD-bd_sf"/>
</dbReference>
<dbReference type="Gene3D" id="3.30.70.2700">
    <property type="match status" value="1"/>
</dbReference>
<accession>A0A225EBK8</accession>
<evidence type="ECO:0000259" key="2">
    <source>
        <dbReference type="Pfam" id="PF21688"/>
    </source>
</evidence>
<evidence type="ECO:0000313" key="3">
    <source>
        <dbReference type="EMBL" id="OWK46739.1"/>
    </source>
</evidence>
<proteinExistence type="predicted"/>
<protein>
    <submittedName>
        <fullName evidence="3">NAD(FAD)-utilizing dehydrogenase</fullName>
    </submittedName>
</protein>
<feature type="region of interest" description="Disordered" evidence="1">
    <location>
        <begin position="474"/>
        <end position="496"/>
    </location>
</feature>
<dbReference type="PANTHER" id="PTHR42842">
    <property type="entry name" value="FAD/NAD(P)-BINDING OXIDOREDUCTASE"/>
    <property type="match status" value="1"/>
</dbReference>
<dbReference type="Pfam" id="PF21688">
    <property type="entry name" value="FAD-depend_C"/>
    <property type="match status" value="1"/>
</dbReference>
<dbReference type="Pfam" id="PF13450">
    <property type="entry name" value="NAD_binding_8"/>
    <property type="match status" value="1"/>
</dbReference>
<gene>
    <name evidence="3" type="ORF">FRUB_00438</name>
</gene>
<dbReference type="Gene3D" id="3.50.50.60">
    <property type="entry name" value="FAD/NAD(P)-binding domain"/>
    <property type="match status" value="2"/>
</dbReference>
<dbReference type="InterPro" id="IPR028348">
    <property type="entry name" value="FAD-binding_protein"/>
</dbReference>
<dbReference type="AlphaFoldDB" id="A0A225EBK8"/>
<comment type="caution">
    <text evidence="3">The sequence shown here is derived from an EMBL/GenBank/DDBJ whole genome shotgun (WGS) entry which is preliminary data.</text>
</comment>
<dbReference type="SUPFAM" id="SSF51905">
    <property type="entry name" value="FAD/NAD(P)-binding domain"/>
    <property type="match status" value="1"/>
</dbReference>
<reference evidence="4" key="1">
    <citation type="submission" date="2017-06" db="EMBL/GenBank/DDBJ databases">
        <title>Genome analysis of Fimbriiglobus ruber SP5, the first member of the order Planctomycetales with confirmed chitinolytic capability.</title>
        <authorList>
            <person name="Ravin N.V."/>
            <person name="Rakitin A.L."/>
            <person name="Ivanova A.A."/>
            <person name="Beletsky A.V."/>
            <person name="Kulichevskaya I.S."/>
            <person name="Mardanov A.V."/>
            <person name="Dedysh S.N."/>
        </authorList>
    </citation>
    <scope>NUCLEOTIDE SEQUENCE [LARGE SCALE GENOMIC DNA]</scope>
    <source>
        <strain evidence="4">SP5</strain>
    </source>
</reference>
<feature type="compositionally biased region" description="Basic and acidic residues" evidence="1">
    <location>
        <begin position="481"/>
        <end position="492"/>
    </location>
</feature>
<evidence type="ECO:0000313" key="4">
    <source>
        <dbReference type="Proteomes" id="UP000214646"/>
    </source>
</evidence>
<sequence>MPVEEPEALLPTHLARALGVAPTDLRRWRVLRKSLDVRDKRQLRFVYNFEVELPADELSVTSRAGDRPHPAAQVELFDDPPFAMPDPGSAPLAHRPVVIGSGPGGLVCAYFLALHGYKPLLLERGTPVSERIRDVKRFDEGGKFHPESNYLFGEGGAGTFSDGKLTCRGSGPDVLRVLELFAECKGQQPGKPSILYYHRPHLGSNRLPAVVKAIRQKIEGLGGEVRFHTKVDDLTFNETGLQGVATSSGFIPTPVAVLATGHSARDTYAVLERRGVPMNAKPFQFGVRVEHRQDVINEVQYGPRHTAYEDALGNADYSLVAHGKHDLFTFCMCAGGYIIPSVSEEGYFCTNGMSLSRRDSPYANSGLVVTVPVEAFEGTDVLAGVRLQAKYEKKAFELGRGVYAAPVQRARDFLAGRVSKDTLSSSYPRDKVAVDLREVLPPVVAAAVKHGLPQMDRRWQGRFLADAVLAGPEARGSSPVRVDRDPETRESPGVRGLYPVGEGAGYAGGIVSAAVDGLRTAKAIVARYAPLGKG</sequence>
<evidence type="ECO:0000256" key="1">
    <source>
        <dbReference type="SAM" id="MobiDB-lite"/>
    </source>
</evidence>
<dbReference type="PANTHER" id="PTHR42842:SF3">
    <property type="entry name" value="FAD_NAD(P)-BINDING OXIDOREDUCTASE FAMILY PROTEIN"/>
    <property type="match status" value="1"/>
</dbReference>
<dbReference type="PRINTS" id="PR00419">
    <property type="entry name" value="ADXRDTASE"/>
</dbReference>
<dbReference type="Proteomes" id="UP000214646">
    <property type="component" value="Unassembled WGS sequence"/>
</dbReference>
<dbReference type="PIRSF" id="PIRSF038984">
    <property type="entry name" value="FAD_binding_protein"/>
    <property type="match status" value="1"/>
</dbReference>
<name>A0A225EBK8_9BACT</name>
<feature type="domain" description="FAD-dependent protein C-terminal" evidence="2">
    <location>
        <begin position="282"/>
        <end position="475"/>
    </location>
</feature>